<evidence type="ECO:0000256" key="3">
    <source>
        <dbReference type="PROSITE-ProRule" id="PRU10007"/>
    </source>
</evidence>
<dbReference type="Pfam" id="PF00171">
    <property type="entry name" value="Aldedh"/>
    <property type="match status" value="1"/>
</dbReference>
<feature type="active site" evidence="3">
    <location>
        <position position="256"/>
    </location>
</feature>
<dbReference type="Gene3D" id="3.40.605.10">
    <property type="entry name" value="Aldehyde Dehydrogenase, Chain A, domain 1"/>
    <property type="match status" value="1"/>
</dbReference>
<reference evidence="6 7" key="1">
    <citation type="submission" date="2020-08" db="EMBL/GenBank/DDBJ databases">
        <title>Genomic Encyclopedia of Type Strains, Phase IV (KMG-IV): sequencing the most valuable type-strain genomes for metagenomic binning, comparative biology and taxonomic classification.</title>
        <authorList>
            <person name="Goeker M."/>
        </authorList>
    </citation>
    <scope>NUCLEOTIDE SEQUENCE [LARGE SCALE GENOMIC DNA]</scope>
    <source>
        <strain evidence="6 7">DSM 14552</strain>
    </source>
</reference>
<comment type="similarity">
    <text evidence="1 4">Belongs to the aldehyde dehydrogenase family.</text>
</comment>
<keyword evidence="2 4" id="KW-0560">Oxidoreductase</keyword>
<evidence type="ECO:0000313" key="6">
    <source>
        <dbReference type="EMBL" id="MBB3859505.1"/>
    </source>
</evidence>
<evidence type="ECO:0000256" key="1">
    <source>
        <dbReference type="ARBA" id="ARBA00009986"/>
    </source>
</evidence>
<evidence type="ECO:0000313" key="7">
    <source>
        <dbReference type="Proteomes" id="UP000562395"/>
    </source>
</evidence>
<name>A0A7W6EV23_9SPHN</name>
<keyword evidence="7" id="KW-1185">Reference proteome</keyword>
<feature type="domain" description="Aldehyde dehydrogenase" evidence="5">
    <location>
        <begin position="28"/>
        <end position="477"/>
    </location>
</feature>
<dbReference type="AlphaFoldDB" id="A0A7W6EV23"/>
<dbReference type="InterPro" id="IPR015590">
    <property type="entry name" value="Aldehyde_DH_dom"/>
</dbReference>
<dbReference type="EC" id="1.2.1.8" evidence="6"/>
<dbReference type="PROSITE" id="PS00070">
    <property type="entry name" value="ALDEHYDE_DEHYDR_CYS"/>
    <property type="match status" value="1"/>
</dbReference>
<dbReference type="InterPro" id="IPR016161">
    <property type="entry name" value="Ald_DH/histidinol_DH"/>
</dbReference>
<dbReference type="PANTHER" id="PTHR11699">
    <property type="entry name" value="ALDEHYDE DEHYDROGENASE-RELATED"/>
    <property type="match status" value="1"/>
</dbReference>
<evidence type="ECO:0000256" key="2">
    <source>
        <dbReference type="ARBA" id="ARBA00023002"/>
    </source>
</evidence>
<dbReference type="PROSITE" id="PS00687">
    <property type="entry name" value="ALDEHYDE_DEHYDR_GLU"/>
    <property type="match status" value="1"/>
</dbReference>
<dbReference type="RefSeq" id="WP_183611739.1">
    <property type="nucleotide sequence ID" value="NZ_JACICY010000001.1"/>
</dbReference>
<dbReference type="InterPro" id="IPR016163">
    <property type="entry name" value="Ald_DH_C"/>
</dbReference>
<dbReference type="Proteomes" id="UP000562395">
    <property type="component" value="Unassembled WGS sequence"/>
</dbReference>
<comment type="caution">
    <text evidence="6">The sequence shown here is derived from an EMBL/GenBank/DDBJ whole genome shotgun (WGS) entry which is preliminary data.</text>
</comment>
<dbReference type="EMBL" id="JACICY010000001">
    <property type="protein sequence ID" value="MBB3859505.1"/>
    <property type="molecule type" value="Genomic_DNA"/>
</dbReference>
<protein>
    <submittedName>
        <fullName evidence="6">Betaine-aldehyde dehydrogenase/5-carboxymethyl-2-hydroxymuconic-semialdehyde dehydrogenase</fullName>
        <ecNumber evidence="6">1.2.1.60</ecNumber>
        <ecNumber evidence="6">1.2.1.8</ecNumber>
    </submittedName>
</protein>
<dbReference type="Gene3D" id="3.40.309.10">
    <property type="entry name" value="Aldehyde Dehydrogenase, Chain A, domain 2"/>
    <property type="match status" value="1"/>
</dbReference>
<dbReference type="InterPro" id="IPR016160">
    <property type="entry name" value="Ald_DH_CS_CYS"/>
</dbReference>
<dbReference type="SUPFAM" id="SSF53720">
    <property type="entry name" value="ALDH-like"/>
    <property type="match status" value="1"/>
</dbReference>
<dbReference type="FunFam" id="3.40.605.10:FF:000007">
    <property type="entry name" value="NAD/NADP-dependent betaine aldehyde dehydrogenase"/>
    <property type="match status" value="1"/>
</dbReference>
<sequence length="486" mass="51877">MRERIDIAGISISPDHFIGGKRVSSPYTFETRCPFDWSWKLADMARGTVTTAALAAQAATDAFPAWAALTTAERGAYLHRLADLIEANVEKLALIECLDMGMVLESLRLRVILRGAANFRNYADLASEHQERVWSSRGTANRVIRMPAGPALIITPWNAPFMLSTWKCAPALAAGNTVILKPADWSPLSASLLADLIDEAGFPAGVFNIVQGLGAELGNALTSDPRIKRISFTGSVPTARVIGKAAAENIVPFTAELGGKSPLLVFADADIDAAAKKAAGQYDDSGQVCMAGTRIIVEESVREEFLAKFHAYTDAHVMGDSRDGATTMSALIHPVHVSRVLGFIDRARAAGDTIVRGGKLWKEGANWIEPTLIVPKSNDSEVVQNEVFGPVLTFQTFASEAEGIALANSTAFGLSGMVYTGSAERAERVGRAVRGGTVWVNTFLVRDLTAPFGGIGISGIGREGGDYALDFHSDLKTLQILEGSVS</sequence>
<dbReference type="EC" id="1.2.1.60" evidence="6"/>
<dbReference type="InterPro" id="IPR029510">
    <property type="entry name" value="Ald_DH_CS_GLU"/>
</dbReference>
<proteinExistence type="inferred from homology"/>
<gene>
    <name evidence="6" type="ORF">GGQ88_000745</name>
</gene>
<dbReference type="InterPro" id="IPR016162">
    <property type="entry name" value="Ald_DH_N"/>
</dbReference>
<evidence type="ECO:0000259" key="5">
    <source>
        <dbReference type="Pfam" id="PF00171"/>
    </source>
</evidence>
<dbReference type="GO" id="GO:0008802">
    <property type="term" value="F:betaine-aldehyde dehydrogenase (NAD+) activity"/>
    <property type="evidence" value="ECO:0007669"/>
    <property type="project" value="UniProtKB-EC"/>
</dbReference>
<accession>A0A7W6EV23</accession>
<dbReference type="GO" id="GO:0018480">
    <property type="term" value="F:5-carboxymethyl-2-hydroxymuconic-semialdehyde dehydrogenase activity"/>
    <property type="evidence" value="ECO:0007669"/>
    <property type="project" value="UniProtKB-EC"/>
</dbReference>
<organism evidence="6 7">
    <name type="scientific">Novosphingobium hassiacum</name>
    <dbReference type="NCBI Taxonomy" id="173676"/>
    <lineage>
        <taxon>Bacteria</taxon>
        <taxon>Pseudomonadati</taxon>
        <taxon>Pseudomonadota</taxon>
        <taxon>Alphaproteobacteria</taxon>
        <taxon>Sphingomonadales</taxon>
        <taxon>Sphingomonadaceae</taxon>
        <taxon>Novosphingobium</taxon>
    </lineage>
</organism>
<evidence type="ECO:0000256" key="4">
    <source>
        <dbReference type="RuleBase" id="RU003345"/>
    </source>
</evidence>